<reference evidence="2 3" key="1">
    <citation type="journal article" date="2011" name="J. Bacteriol.">
        <title>Genome sequence of Chthoniobacter flavus Ellin428, an aerobic heterotrophic soil bacterium.</title>
        <authorList>
            <person name="Kant R."/>
            <person name="van Passel M.W."/>
            <person name="Palva A."/>
            <person name="Lucas S."/>
            <person name="Lapidus A."/>
            <person name="Glavina Del Rio T."/>
            <person name="Dalin E."/>
            <person name="Tice H."/>
            <person name="Bruce D."/>
            <person name="Goodwin L."/>
            <person name="Pitluck S."/>
            <person name="Larimer F.W."/>
            <person name="Land M.L."/>
            <person name="Hauser L."/>
            <person name="Sangwan P."/>
            <person name="de Vos W.M."/>
            <person name="Janssen P.H."/>
            <person name="Smidt H."/>
        </authorList>
    </citation>
    <scope>NUCLEOTIDE SEQUENCE [LARGE SCALE GENOMIC DNA]</scope>
    <source>
        <strain evidence="2 3">Ellin428</strain>
    </source>
</reference>
<dbReference type="RefSeq" id="WP_006977913.1">
    <property type="nucleotide sequence ID" value="NZ_ABVL01000001.1"/>
</dbReference>
<accession>B4CV73</accession>
<feature type="signal peptide" evidence="1">
    <location>
        <begin position="1"/>
        <end position="19"/>
    </location>
</feature>
<evidence type="ECO:0000313" key="2">
    <source>
        <dbReference type="EMBL" id="EDY22461.1"/>
    </source>
</evidence>
<sequence length="244" mass="26518" precursor="true">MRPLGCCILLALLALPALAAPDSGASSPAVCRLRSASFRHDVLLRETAEDAANNHASFSLPLGGRELELQPTASTPYDRYFSSVRSVIASLEPHSTTSMVKACHLMKVGHSFKYLSRDPYRPDPPKLTEMQHSGDCKSKALWLYDNLADADALFVIGKAEKNLSTSHAWVYWHSGGRWWILDCTDRADPIAADTVAPGRYVPYYSFGKLGTYRHPAGKLAANSANISTASTAPVTSPSAPQKTR</sequence>
<protein>
    <recommendedName>
        <fullName evidence="4">Transglutaminase-like domain-containing protein</fullName>
    </recommendedName>
</protein>
<gene>
    <name evidence="2" type="ORF">CfE428DRAFT_0586</name>
</gene>
<evidence type="ECO:0008006" key="4">
    <source>
        <dbReference type="Google" id="ProtNLM"/>
    </source>
</evidence>
<keyword evidence="1" id="KW-0732">Signal</keyword>
<comment type="caution">
    <text evidence="2">The sequence shown here is derived from an EMBL/GenBank/DDBJ whole genome shotgun (WGS) entry which is preliminary data.</text>
</comment>
<dbReference type="Gene3D" id="3.10.620.30">
    <property type="match status" value="1"/>
</dbReference>
<keyword evidence="3" id="KW-1185">Reference proteome</keyword>
<proteinExistence type="predicted"/>
<dbReference type="AlphaFoldDB" id="B4CV73"/>
<evidence type="ECO:0000256" key="1">
    <source>
        <dbReference type="SAM" id="SignalP"/>
    </source>
</evidence>
<feature type="chain" id="PRO_5002800206" description="Transglutaminase-like domain-containing protein" evidence="1">
    <location>
        <begin position="20"/>
        <end position="244"/>
    </location>
</feature>
<name>B4CV73_9BACT</name>
<dbReference type="InParanoid" id="B4CV73"/>
<dbReference type="EMBL" id="ABVL01000001">
    <property type="protein sequence ID" value="EDY22461.1"/>
    <property type="molecule type" value="Genomic_DNA"/>
</dbReference>
<dbReference type="Proteomes" id="UP000005824">
    <property type="component" value="Unassembled WGS sequence"/>
</dbReference>
<organism evidence="2 3">
    <name type="scientific">Chthoniobacter flavus Ellin428</name>
    <dbReference type="NCBI Taxonomy" id="497964"/>
    <lineage>
        <taxon>Bacteria</taxon>
        <taxon>Pseudomonadati</taxon>
        <taxon>Verrucomicrobiota</taxon>
        <taxon>Spartobacteria</taxon>
        <taxon>Chthoniobacterales</taxon>
        <taxon>Chthoniobacteraceae</taxon>
        <taxon>Chthoniobacter</taxon>
    </lineage>
</organism>
<evidence type="ECO:0000313" key="3">
    <source>
        <dbReference type="Proteomes" id="UP000005824"/>
    </source>
</evidence>